<evidence type="ECO:0000256" key="3">
    <source>
        <dbReference type="ARBA" id="ARBA00023239"/>
    </source>
</evidence>
<keyword evidence="2 5" id="KW-0658">Purine biosynthesis</keyword>
<dbReference type="PROSITE" id="PS00163">
    <property type="entry name" value="FUMARATE_LYASES"/>
    <property type="match status" value="1"/>
</dbReference>
<feature type="domain" description="Adenylosuccinate lyase C-terminal" evidence="6">
    <location>
        <begin position="369"/>
        <end position="453"/>
    </location>
</feature>
<gene>
    <name evidence="7" type="ORF">IAC39_04120</name>
</gene>
<evidence type="ECO:0000256" key="5">
    <source>
        <dbReference type="RuleBase" id="RU361172"/>
    </source>
</evidence>
<dbReference type="Gene3D" id="1.20.200.10">
    <property type="entry name" value="Fumarase/aspartase (Central domain)"/>
    <property type="match status" value="1"/>
</dbReference>
<comment type="catalytic activity">
    <reaction evidence="5">
        <text>N(6)-(1,2-dicarboxyethyl)-AMP = fumarate + AMP</text>
        <dbReference type="Rhea" id="RHEA:16853"/>
        <dbReference type="ChEBI" id="CHEBI:29806"/>
        <dbReference type="ChEBI" id="CHEBI:57567"/>
        <dbReference type="ChEBI" id="CHEBI:456215"/>
        <dbReference type="EC" id="4.3.2.2"/>
    </reaction>
</comment>
<dbReference type="PANTHER" id="PTHR43172">
    <property type="entry name" value="ADENYLOSUCCINATE LYASE"/>
    <property type="match status" value="1"/>
</dbReference>
<dbReference type="EC" id="4.3.2.2" evidence="4 5"/>
<comment type="caution">
    <text evidence="7">The sequence shown here is derived from an EMBL/GenBank/DDBJ whole genome shotgun (WGS) entry which is preliminary data.</text>
</comment>
<dbReference type="PANTHER" id="PTHR43172:SF1">
    <property type="entry name" value="ADENYLOSUCCINATE LYASE"/>
    <property type="match status" value="1"/>
</dbReference>
<dbReference type="EMBL" id="DVLL01000016">
    <property type="protein sequence ID" value="HIT58881.1"/>
    <property type="molecule type" value="Genomic_DNA"/>
</dbReference>
<evidence type="ECO:0000313" key="8">
    <source>
        <dbReference type="Proteomes" id="UP000824136"/>
    </source>
</evidence>
<dbReference type="InterPro" id="IPR020557">
    <property type="entry name" value="Fumarate_lyase_CS"/>
</dbReference>
<dbReference type="InterPro" id="IPR000362">
    <property type="entry name" value="Fumarate_lyase_fam"/>
</dbReference>
<organism evidence="7 8">
    <name type="scientific">Candidatus Faeciplasma pullistercoris</name>
    <dbReference type="NCBI Taxonomy" id="2840800"/>
    <lineage>
        <taxon>Bacteria</taxon>
        <taxon>Bacillati</taxon>
        <taxon>Bacillota</taxon>
        <taxon>Clostridia</taxon>
        <taxon>Eubacteriales</taxon>
        <taxon>Oscillospiraceae</taxon>
        <taxon>Oscillospiraceae incertae sedis</taxon>
        <taxon>Candidatus Faeciplasma</taxon>
    </lineage>
</organism>
<dbReference type="Proteomes" id="UP000824136">
    <property type="component" value="Unassembled WGS sequence"/>
</dbReference>
<dbReference type="AlphaFoldDB" id="A0A9D1KKA3"/>
<dbReference type="GO" id="GO:0005829">
    <property type="term" value="C:cytosol"/>
    <property type="evidence" value="ECO:0007669"/>
    <property type="project" value="TreeGrafter"/>
</dbReference>
<comment type="similarity">
    <text evidence="5">Belongs to the lyase 1 family. Adenylosuccinate lyase subfamily.</text>
</comment>
<dbReference type="Pfam" id="PF00206">
    <property type="entry name" value="Lyase_1"/>
    <property type="match status" value="1"/>
</dbReference>
<keyword evidence="3 5" id="KW-0456">Lyase</keyword>
<reference evidence="7" key="2">
    <citation type="journal article" date="2021" name="PeerJ">
        <title>Extensive microbial diversity within the chicken gut microbiome revealed by metagenomics and culture.</title>
        <authorList>
            <person name="Gilroy R."/>
            <person name="Ravi A."/>
            <person name="Getino M."/>
            <person name="Pursley I."/>
            <person name="Horton D.L."/>
            <person name="Alikhan N.F."/>
            <person name="Baker D."/>
            <person name="Gharbi K."/>
            <person name="Hall N."/>
            <person name="Watson M."/>
            <person name="Adriaenssens E.M."/>
            <person name="Foster-Nyarko E."/>
            <person name="Jarju S."/>
            <person name="Secka A."/>
            <person name="Antonio M."/>
            <person name="Oren A."/>
            <person name="Chaudhuri R.R."/>
            <person name="La Ragione R."/>
            <person name="Hildebrand F."/>
            <person name="Pallen M.J."/>
        </authorList>
    </citation>
    <scope>NUCLEOTIDE SEQUENCE</scope>
    <source>
        <strain evidence="7">CHK33-4379</strain>
    </source>
</reference>
<dbReference type="Gene3D" id="1.10.275.60">
    <property type="match status" value="1"/>
</dbReference>
<name>A0A9D1KKA3_9FIRM</name>
<comment type="pathway">
    <text evidence="5">Purine metabolism; IMP biosynthesis via de novo pathway; 5-amino-1-(5-phospho-D-ribosyl)imidazole-4-carboxamide from 5-amino-1-(5-phospho-D-ribosyl)imidazole-4-carboxylate: step 2/2.</text>
</comment>
<dbReference type="Gene3D" id="1.10.40.30">
    <property type="entry name" value="Fumarase/aspartase (C-terminal domain)"/>
    <property type="match status" value="1"/>
</dbReference>
<dbReference type="InterPro" id="IPR019468">
    <property type="entry name" value="AdenyloSucc_lyase_C"/>
</dbReference>
<dbReference type="GO" id="GO:0004018">
    <property type="term" value="F:N6-(1,2-dicarboxyethyl)AMP AMP-lyase (fumarate-forming) activity"/>
    <property type="evidence" value="ECO:0007669"/>
    <property type="project" value="UniProtKB-UniRule"/>
</dbReference>
<evidence type="ECO:0000259" key="6">
    <source>
        <dbReference type="SMART" id="SM00998"/>
    </source>
</evidence>
<proteinExistence type="inferred from homology"/>
<keyword evidence="1" id="KW-0028">Amino-acid biosynthesis</keyword>
<sequence>MSDRYENPLCKRYASKEMQHIFSDDTKFSTWRKLWIALAESEKELGLDITDDQIAQMKEHIYDIDYKTAAEREKIVRHDVMAHIYTYGLCCPKAKPIIHLGATSCYVGDNTDIIQQRAALMQIRKLLLAAISSLCDYAEKHKALPCLAYTHFQAAQPTTLGKRATLWLQDLVLDLEHLDFVLGNLKLLGCRGTTGTGASFLELFGGDHEKVKKLEKLIAEKMGFEATYAVSGQTYTRKVDYFTLSVLSGIAQSAHKFSNDIRLLSHLKEVDEPFEAGQVGSSAMAYKRNPMRSERIASLSRYVMADAMNPAMTAAEQWFERTLDDSANRRISIPEAFLAIDGILTLYINIVNGMSVYPKVIEKHLMEELPFIATENILMYCVKKGGDRQVLHEAIRTHSVAAAKAIKAEGANNDLMDRIAADPVFGITRSELEGIIREGGFTGRAKEQTEEYVASVRELLSRPENRPEEVDTVVNV</sequence>
<evidence type="ECO:0000256" key="2">
    <source>
        <dbReference type="ARBA" id="ARBA00022755"/>
    </source>
</evidence>
<protein>
    <recommendedName>
        <fullName evidence="4 5">Adenylosuccinate lyase</fullName>
        <shortName evidence="5">ASL</shortName>
        <ecNumber evidence="4 5">4.3.2.2</ecNumber>
    </recommendedName>
    <alternativeName>
        <fullName evidence="5">Adenylosuccinase</fullName>
    </alternativeName>
</protein>
<evidence type="ECO:0000256" key="1">
    <source>
        <dbReference type="ARBA" id="ARBA00022605"/>
    </source>
</evidence>
<dbReference type="GO" id="GO:0070626">
    <property type="term" value="F:(S)-2-(5-amino-1-(5-phospho-D-ribosyl)imidazole-4-carboxamido) succinate lyase (fumarate-forming) activity"/>
    <property type="evidence" value="ECO:0007669"/>
    <property type="project" value="TreeGrafter"/>
</dbReference>
<evidence type="ECO:0000313" key="7">
    <source>
        <dbReference type="EMBL" id="HIT58881.1"/>
    </source>
</evidence>
<dbReference type="InterPro" id="IPR022761">
    <property type="entry name" value="Fumarate_lyase_N"/>
</dbReference>
<dbReference type="GO" id="GO:0008652">
    <property type="term" value="P:amino acid biosynthetic process"/>
    <property type="evidence" value="ECO:0007669"/>
    <property type="project" value="UniProtKB-KW"/>
</dbReference>
<accession>A0A9D1KKA3</accession>
<dbReference type="NCBIfam" id="TIGR00928">
    <property type="entry name" value="purB"/>
    <property type="match status" value="1"/>
</dbReference>
<comment type="pathway">
    <text evidence="5">Purine metabolism; AMP biosynthesis via de novo pathway; AMP from IMP: step 2/2.</text>
</comment>
<dbReference type="PRINTS" id="PR00149">
    <property type="entry name" value="FUMRATELYASE"/>
</dbReference>
<dbReference type="SMART" id="SM00998">
    <property type="entry name" value="ADSL_C"/>
    <property type="match status" value="1"/>
</dbReference>
<dbReference type="FunFam" id="1.10.275.60:FF:000001">
    <property type="entry name" value="Adenylosuccinate lyase"/>
    <property type="match status" value="1"/>
</dbReference>
<dbReference type="InterPro" id="IPR004769">
    <property type="entry name" value="Pur_lyase"/>
</dbReference>
<dbReference type="GO" id="GO:0044208">
    <property type="term" value="P:'de novo' AMP biosynthetic process"/>
    <property type="evidence" value="ECO:0007669"/>
    <property type="project" value="TreeGrafter"/>
</dbReference>
<dbReference type="SUPFAM" id="SSF48557">
    <property type="entry name" value="L-aspartase-like"/>
    <property type="match status" value="1"/>
</dbReference>
<dbReference type="Pfam" id="PF10397">
    <property type="entry name" value="ADSL_C"/>
    <property type="match status" value="1"/>
</dbReference>
<dbReference type="CDD" id="cd03302">
    <property type="entry name" value="Adenylsuccinate_lyase_2"/>
    <property type="match status" value="1"/>
</dbReference>
<evidence type="ECO:0000256" key="4">
    <source>
        <dbReference type="NCBIfam" id="TIGR00928"/>
    </source>
</evidence>
<reference evidence="7" key="1">
    <citation type="submission" date="2020-10" db="EMBL/GenBank/DDBJ databases">
        <authorList>
            <person name="Gilroy R."/>
        </authorList>
    </citation>
    <scope>NUCLEOTIDE SEQUENCE</scope>
    <source>
        <strain evidence="7">CHK33-4379</strain>
    </source>
</reference>
<dbReference type="InterPro" id="IPR008948">
    <property type="entry name" value="L-Aspartase-like"/>
</dbReference>
<comment type="catalytic activity">
    <reaction evidence="5">
        <text>(2S)-2-[5-amino-1-(5-phospho-beta-D-ribosyl)imidazole-4-carboxamido]succinate = 5-amino-1-(5-phospho-beta-D-ribosyl)imidazole-4-carboxamide + fumarate</text>
        <dbReference type="Rhea" id="RHEA:23920"/>
        <dbReference type="ChEBI" id="CHEBI:29806"/>
        <dbReference type="ChEBI" id="CHEBI:58443"/>
        <dbReference type="ChEBI" id="CHEBI:58475"/>
        <dbReference type="EC" id="4.3.2.2"/>
    </reaction>
</comment>